<dbReference type="OrthoDB" id="3235294at2759"/>
<dbReference type="Proteomes" id="UP000310158">
    <property type="component" value="Unassembled WGS sequence"/>
</dbReference>
<reference evidence="1 2" key="1">
    <citation type="submission" date="2019-02" db="EMBL/GenBank/DDBJ databases">
        <title>Genome sequencing of the rare red list fungi Bondarzewia mesenterica.</title>
        <authorList>
            <person name="Buettner E."/>
            <person name="Kellner H."/>
        </authorList>
    </citation>
    <scope>NUCLEOTIDE SEQUENCE [LARGE SCALE GENOMIC DNA]</scope>
    <source>
        <strain evidence="1 2">DSM 108281</strain>
    </source>
</reference>
<organism evidence="1 2">
    <name type="scientific">Bondarzewia mesenterica</name>
    <dbReference type="NCBI Taxonomy" id="1095465"/>
    <lineage>
        <taxon>Eukaryota</taxon>
        <taxon>Fungi</taxon>
        <taxon>Dikarya</taxon>
        <taxon>Basidiomycota</taxon>
        <taxon>Agaricomycotina</taxon>
        <taxon>Agaricomycetes</taxon>
        <taxon>Russulales</taxon>
        <taxon>Bondarzewiaceae</taxon>
        <taxon>Bondarzewia</taxon>
    </lineage>
</organism>
<accession>A0A4S4L8K2</accession>
<gene>
    <name evidence="1" type="ORF">EW146_g9187</name>
</gene>
<evidence type="ECO:0000313" key="2">
    <source>
        <dbReference type="Proteomes" id="UP000310158"/>
    </source>
</evidence>
<protein>
    <submittedName>
        <fullName evidence="1">Uncharacterized protein</fullName>
    </submittedName>
</protein>
<name>A0A4S4L8K2_9AGAM</name>
<keyword evidence="2" id="KW-1185">Reference proteome</keyword>
<comment type="caution">
    <text evidence="1">The sequence shown here is derived from an EMBL/GenBank/DDBJ whole genome shotgun (WGS) entry which is preliminary data.</text>
</comment>
<sequence>MPPSELNQLGRSEYTGDHRRVRHLMHHVHDGVQNTHCYCDYCRHLTAMANINVLSAYPDNNDTKEVFLQASGKNYSGTGQRHVLLCWENLHDQRNFVMQVIQLIGIPGAYQWENVAKFRNKRTFLSGNDVYPMGSFTRDQRDRIIELAGMVEFESTSTVNTCRVWMRDLLEAMMNDATVSLSQIKFNEIDKGVPLLKRQPEVA</sequence>
<proteinExistence type="predicted"/>
<evidence type="ECO:0000313" key="1">
    <source>
        <dbReference type="EMBL" id="THH07839.1"/>
    </source>
</evidence>
<dbReference type="EMBL" id="SGPL01000745">
    <property type="protein sequence ID" value="THH07839.1"/>
    <property type="molecule type" value="Genomic_DNA"/>
</dbReference>
<dbReference type="AlphaFoldDB" id="A0A4S4L8K2"/>